<protein>
    <recommendedName>
        <fullName evidence="4">GH84 domain-containing protein</fullName>
    </recommendedName>
</protein>
<dbReference type="Proteomes" id="UP000320146">
    <property type="component" value="Unassembled WGS sequence"/>
</dbReference>
<dbReference type="SUPFAM" id="SSF51445">
    <property type="entry name" value="(Trans)glycosidases"/>
    <property type="match status" value="1"/>
</dbReference>
<evidence type="ECO:0000259" key="4">
    <source>
        <dbReference type="PROSITE" id="PS52009"/>
    </source>
</evidence>
<proteinExistence type="inferred from homology"/>
<keyword evidence="2 3" id="KW-0326">Glycosidase</keyword>
<accession>A0A520MTN6</accession>
<dbReference type="Gene3D" id="3.20.20.80">
    <property type="entry name" value="Glycosidases"/>
    <property type="match status" value="1"/>
</dbReference>
<dbReference type="Pfam" id="PF07555">
    <property type="entry name" value="NAGidase"/>
    <property type="match status" value="1"/>
</dbReference>
<dbReference type="InterPro" id="IPR051822">
    <property type="entry name" value="Glycosyl_Hydrolase_84"/>
</dbReference>
<keyword evidence="1 3" id="KW-0378">Hydrolase</keyword>
<dbReference type="PROSITE" id="PS52009">
    <property type="entry name" value="GH84"/>
    <property type="match status" value="1"/>
</dbReference>
<name>A0A520MTN6_9GAMM</name>
<sequence length="326" mass="38818">MKRIGIVEGYYGKIPTFEQRKKIISSLSEHSLNFYMYAPKEDPFLRSNIDIDHTENWLREFDDFIAYSQKMSVEVGIGLAPIYKNKTEALKSKIKNFSDRGVKFFSILFDDIEENFSFFDQIETYRVIKDEFPNLYFDFCPTVYAGELIDKNSAHQEYFKEFNDSFPKHEVFFWTGNKVISEKMGSSSQEHLHDFANTSIAIWDNYFTVDSCPKKLNLSFFDYLQHEFISSKDCYLVNLTGMPRTDNLIVDMLGSFYAQKETSYEEILLKHGVDERLIKQINLFNPKFKVNLKKEDKDKIHKIMFTWFHPLKNEWYPYLHNLKNWE</sequence>
<reference evidence="5 6" key="1">
    <citation type="submission" date="2019-02" db="EMBL/GenBank/DDBJ databases">
        <title>Prokaryotic population dynamics and viral predation in marine succession experiment using metagenomics: the confinement effect.</title>
        <authorList>
            <person name="Haro-Moreno J.M."/>
            <person name="Rodriguez-Valera F."/>
            <person name="Lopez-Perez M."/>
        </authorList>
    </citation>
    <scope>NUCLEOTIDE SEQUENCE [LARGE SCALE GENOMIC DNA]</scope>
    <source>
        <strain evidence="5">MED-G166</strain>
    </source>
</reference>
<dbReference type="GO" id="GO:0015929">
    <property type="term" value="F:hexosaminidase activity"/>
    <property type="evidence" value="ECO:0007669"/>
    <property type="project" value="UniProtKB-ARBA"/>
</dbReference>
<evidence type="ECO:0000256" key="1">
    <source>
        <dbReference type="ARBA" id="ARBA00022801"/>
    </source>
</evidence>
<dbReference type="PANTHER" id="PTHR13170:SF16">
    <property type="entry name" value="PROTEIN O-GLCNACASE"/>
    <property type="match status" value="1"/>
</dbReference>
<dbReference type="AlphaFoldDB" id="A0A520MTN6"/>
<comment type="caution">
    <text evidence="5">The sequence shown here is derived from an EMBL/GenBank/DDBJ whole genome shotgun (WGS) entry which is preliminary data.</text>
</comment>
<feature type="active site" description="Proton donor" evidence="3">
    <location>
        <position position="111"/>
    </location>
</feature>
<comment type="similarity">
    <text evidence="3">Belongs to the glycosyl hydrolase 84 family.</text>
</comment>
<evidence type="ECO:0000313" key="5">
    <source>
        <dbReference type="EMBL" id="RZO24590.1"/>
    </source>
</evidence>
<dbReference type="InterPro" id="IPR011496">
    <property type="entry name" value="O-GlcNAcase_cat"/>
</dbReference>
<dbReference type="EMBL" id="SHBL01000005">
    <property type="protein sequence ID" value="RZO24590.1"/>
    <property type="molecule type" value="Genomic_DNA"/>
</dbReference>
<evidence type="ECO:0000256" key="2">
    <source>
        <dbReference type="ARBA" id="ARBA00023295"/>
    </source>
</evidence>
<gene>
    <name evidence="5" type="ORF">EVA99_01190</name>
</gene>
<dbReference type="InterPro" id="IPR017853">
    <property type="entry name" value="GH"/>
</dbReference>
<evidence type="ECO:0000313" key="6">
    <source>
        <dbReference type="Proteomes" id="UP000320146"/>
    </source>
</evidence>
<dbReference type="GO" id="GO:1901135">
    <property type="term" value="P:carbohydrate derivative metabolic process"/>
    <property type="evidence" value="ECO:0007669"/>
    <property type="project" value="UniProtKB-ARBA"/>
</dbReference>
<organism evidence="5 6">
    <name type="scientific">SAR86 cluster bacterium</name>
    <dbReference type="NCBI Taxonomy" id="2030880"/>
    <lineage>
        <taxon>Bacteria</taxon>
        <taxon>Pseudomonadati</taxon>
        <taxon>Pseudomonadota</taxon>
        <taxon>Gammaproteobacteria</taxon>
        <taxon>SAR86 cluster</taxon>
    </lineage>
</organism>
<dbReference type="PANTHER" id="PTHR13170">
    <property type="entry name" value="O-GLCNACASE"/>
    <property type="match status" value="1"/>
</dbReference>
<evidence type="ECO:0000256" key="3">
    <source>
        <dbReference type="PROSITE-ProRule" id="PRU01353"/>
    </source>
</evidence>
<feature type="domain" description="GH84" evidence="4">
    <location>
        <begin position="2"/>
        <end position="261"/>
    </location>
</feature>